<dbReference type="SUPFAM" id="SSF48452">
    <property type="entry name" value="TPR-like"/>
    <property type="match status" value="1"/>
</dbReference>
<name>A0A1M4U2U4_STRHI</name>
<dbReference type="STRING" id="2017.SAMN05444320_101278"/>
<dbReference type="Pfam" id="PF12770">
    <property type="entry name" value="CHAT"/>
    <property type="match status" value="1"/>
</dbReference>
<dbReference type="InterPro" id="IPR024983">
    <property type="entry name" value="CHAT_dom"/>
</dbReference>
<keyword evidence="3" id="KW-1185">Reference proteome</keyword>
<reference evidence="2 3" key="1">
    <citation type="submission" date="2016-11" db="EMBL/GenBank/DDBJ databases">
        <authorList>
            <person name="Jaros S."/>
            <person name="Januszkiewicz K."/>
            <person name="Wedrychowicz H."/>
        </authorList>
    </citation>
    <scope>NUCLEOTIDE SEQUENCE [LARGE SCALE GENOMIC DNA]</scope>
    <source>
        <strain evidence="2 3">DSM 44523</strain>
    </source>
</reference>
<accession>A0A1M4U2U4</accession>
<evidence type="ECO:0000313" key="3">
    <source>
        <dbReference type="Proteomes" id="UP000184501"/>
    </source>
</evidence>
<feature type="domain" description="CHAT" evidence="1">
    <location>
        <begin position="606"/>
        <end position="833"/>
    </location>
</feature>
<dbReference type="OrthoDB" id="9761935at2"/>
<organism evidence="2 3">
    <name type="scientific">Streptoalloteichus hindustanus</name>
    <dbReference type="NCBI Taxonomy" id="2017"/>
    <lineage>
        <taxon>Bacteria</taxon>
        <taxon>Bacillati</taxon>
        <taxon>Actinomycetota</taxon>
        <taxon>Actinomycetes</taxon>
        <taxon>Pseudonocardiales</taxon>
        <taxon>Pseudonocardiaceae</taxon>
        <taxon>Streptoalloteichus</taxon>
    </lineage>
</organism>
<dbReference type="EMBL" id="FQVN01000001">
    <property type="protein sequence ID" value="SHE51048.1"/>
    <property type="molecule type" value="Genomic_DNA"/>
</dbReference>
<dbReference type="RefSeq" id="WP_083959224.1">
    <property type="nucleotide sequence ID" value="NZ_FQVN01000001.1"/>
</dbReference>
<proteinExistence type="predicted"/>
<sequence length="861" mass="91674">MPGEAERLRDLARRQPDLVLPRAGALAEAGDPDVRVVARHALCLAHAERGEVAAARRAGLRALAEARRAGAARRVVEIQLSLAWLDIERGVPGADRLAALWHRLDGEELGRARCLLGLGLAARGQHAAAVAEFTAALPHLRRNRWWLANLLGARGIAAAYLGHLGPAEDDLSRARALWADAAQPLRAASCLHNTGFVALLGGDVLRALSLFDAAARDGLDPARRPEILLDRAEALHLAGLDGEATAALERACALLTAAGRPARLAEARLALARCALRTGRPEPAATAAGQALAAFRSQRRGSWASVASSVLLRAELARGRLSVLRMAGRTAARCERQGWHVAAAELRLDAARTAVVVGHHALARRLLAKLAANGTPGPAPLRVMAWQARALLAELDGDHRRLVRVAGRGLRVLAERMPALSLVEPRTHVTGAVVSLADHALTALLSSRRVDNNAVLRWTERRRVALLCRPPLRPPDDAELAAELSTLRAAVAEAGLTEELDPAARTAVVRQELRVRRRALAISGAGMMGRPPTTRELESALGPATLLSFFVHSGLLYAVALAAGRTRLHRLGSAAEISTHVRQLRFALSHKTTARISPLQPAAIRAAETLTSWLDHRLRPVLSGDAPLVVVPTGALHDLPWAALPSCHGRPLTVAPSTSDWLRGLSTPSGRPGRAVWVEGPGLAHAEREVIALHQRHGGRLLTGKASTVDRVLQAGAGARVLHVASHGTFRADQPLLSHLDLADGPLYAYDLHRLRRPPRLVVLSACEVGAVDVRVGDELLGLTSALLGAGAATLVASVLPVRDDQVPDLMTTLHDELRRGRTPAEALANAQARHGHLGFQCLGAGLSPLGGDHRRPHQRP</sequence>
<gene>
    <name evidence="2" type="ORF">SAMN05444320_101278</name>
</gene>
<dbReference type="InterPro" id="IPR011990">
    <property type="entry name" value="TPR-like_helical_dom_sf"/>
</dbReference>
<protein>
    <submittedName>
        <fullName evidence="2">CHAT domain-containing protein</fullName>
    </submittedName>
</protein>
<evidence type="ECO:0000259" key="1">
    <source>
        <dbReference type="Pfam" id="PF12770"/>
    </source>
</evidence>
<dbReference type="Gene3D" id="1.25.40.10">
    <property type="entry name" value="Tetratricopeptide repeat domain"/>
    <property type="match status" value="1"/>
</dbReference>
<dbReference type="Proteomes" id="UP000184501">
    <property type="component" value="Unassembled WGS sequence"/>
</dbReference>
<dbReference type="AlphaFoldDB" id="A0A1M4U2U4"/>
<evidence type="ECO:0000313" key="2">
    <source>
        <dbReference type="EMBL" id="SHE51048.1"/>
    </source>
</evidence>